<proteinExistence type="predicted"/>
<accession>A0A445MQU3</accession>
<name>A0A445MQU3_9BACT</name>
<evidence type="ECO:0000313" key="1">
    <source>
        <dbReference type="EMBL" id="SPD71779.1"/>
    </source>
</evidence>
<gene>
    <name evidence="1" type="ORF">PITCH_A1020024</name>
</gene>
<sequence length="88" mass="10214">MHEIKKFRSRITVEADLGKKGVEKTDVYVYQDGKLIETHFEKTFDDIREISNEIRSLYTDSQVEVCCIGEDCAGGLHRWSIDDQEDMV</sequence>
<organism evidence="1">
    <name type="scientific">uncultured Desulfobacterium sp</name>
    <dbReference type="NCBI Taxonomy" id="201089"/>
    <lineage>
        <taxon>Bacteria</taxon>
        <taxon>Pseudomonadati</taxon>
        <taxon>Thermodesulfobacteriota</taxon>
        <taxon>Desulfobacteria</taxon>
        <taxon>Desulfobacterales</taxon>
        <taxon>Desulfobacteriaceae</taxon>
        <taxon>Desulfobacterium</taxon>
        <taxon>environmental samples</taxon>
    </lineage>
</organism>
<dbReference type="AlphaFoldDB" id="A0A445MQU3"/>
<protein>
    <submittedName>
        <fullName evidence="1">Uncharacterized protein</fullName>
    </submittedName>
</protein>
<reference evidence="1" key="1">
    <citation type="submission" date="2018-01" db="EMBL/GenBank/DDBJ databases">
        <authorList>
            <person name="Regsiter A."/>
            <person name="William W."/>
        </authorList>
    </citation>
    <scope>NUCLEOTIDE SEQUENCE</scope>
    <source>
        <strain evidence="1">TRIP AH-1</strain>
    </source>
</reference>
<dbReference type="EMBL" id="OJIN01000005">
    <property type="protein sequence ID" value="SPD71779.1"/>
    <property type="molecule type" value="Genomic_DNA"/>
</dbReference>